<dbReference type="InterPro" id="IPR009038">
    <property type="entry name" value="GOLD_dom"/>
</dbReference>
<dbReference type="GO" id="GO:0051301">
    <property type="term" value="P:cell division"/>
    <property type="evidence" value="ECO:0007669"/>
    <property type="project" value="UniProtKB-KW"/>
</dbReference>
<reference evidence="13" key="2">
    <citation type="submission" date="2015-03" db="UniProtKB">
        <authorList>
            <consortium name="EnsemblPlants"/>
        </authorList>
    </citation>
    <scope>IDENTIFICATION</scope>
</reference>
<dbReference type="OrthoDB" id="75724at2759"/>
<dbReference type="OMA" id="ENTLFRK"/>
<dbReference type="InterPro" id="IPR011074">
    <property type="entry name" value="CRAL/TRIO_N_dom"/>
</dbReference>
<dbReference type="GO" id="GO:0016020">
    <property type="term" value="C:membrane"/>
    <property type="evidence" value="ECO:0007669"/>
    <property type="project" value="UniProtKB-SubCell"/>
</dbReference>
<protein>
    <recommendedName>
        <fullName evidence="15">CRAL-TRIO domain-containing protein</fullName>
    </recommendedName>
</protein>
<dbReference type="eggNOG" id="KOG1471">
    <property type="taxonomic scope" value="Eukaryota"/>
</dbReference>
<evidence type="ECO:0000256" key="7">
    <source>
        <dbReference type="ARBA" id="ARBA00023121"/>
    </source>
</evidence>
<dbReference type="SMART" id="SM01100">
    <property type="entry name" value="CRAL_TRIO_N"/>
    <property type="match status" value="1"/>
</dbReference>
<evidence type="ECO:0000256" key="5">
    <source>
        <dbReference type="ARBA" id="ARBA00022490"/>
    </source>
</evidence>
<dbReference type="Pfam" id="PF00650">
    <property type="entry name" value="CRAL_TRIO"/>
    <property type="match status" value="1"/>
</dbReference>
<dbReference type="InterPro" id="IPR056794">
    <property type="entry name" value="PATL1-6_C_GOLD"/>
</dbReference>
<feature type="region of interest" description="Disordered" evidence="10">
    <location>
        <begin position="185"/>
        <end position="229"/>
    </location>
</feature>
<evidence type="ECO:0000259" key="11">
    <source>
        <dbReference type="PROSITE" id="PS50191"/>
    </source>
</evidence>
<proteinExistence type="inferred from homology"/>
<dbReference type="InterPro" id="IPR036273">
    <property type="entry name" value="CRAL/TRIO_N_dom_sf"/>
</dbReference>
<dbReference type="SMART" id="SM00516">
    <property type="entry name" value="SEC14"/>
    <property type="match status" value="1"/>
</dbReference>
<dbReference type="KEGG" id="boe:106306541"/>
<dbReference type="Pfam" id="PF25099">
    <property type="entry name" value="GOLD_PATL1_C"/>
    <property type="match status" value="1"/>
</dbReference>
<dbReference type="HOGENOM" id="CLU_023762_1_0_1"/>
<evidence type="ECO:0000256" key="9">
    <source>
        <dbReference type="ARBA" id="ARBA00023306"/>
    </source>
</evidence>
<dbReference type="GO" id="GO:0005737">
    <property type="term" value="C:cytoplasm"/>
    <property type="evidence" value="ECO:0007669"/>
    <property type="project" value="UniProtKB-SubCell"/>
</dbReference>
<dbReference type="GO" id="GO:0008289">
    <property type="term" value="F:lipid binding"/>
    <property type="evidence" value="ECO:0007669"/>
    <property type="project" value="UniProtKB-KW"/>
</dbReference>
<evidence type="ECO:0000256" key="2">
    <source>
        <dbReference type="ARBA" id="ARBA00004496"/>
    </source>
</evidence>
<evidence type="ECO:0000256" key="3">
    <source>
        <dbReference type="ARBA" id="ARBA00007155"/>
    </source>
</evidence>
<dbReference type="AlphaFoldDB" id="A0A0D3D5Q9"/>
<dbReference type="STRING" id="109376.A0A0D3D5Q9"/>
<evidence type="ECO:0000313" key="13">
    <source>
        <dbReference type="EnsemblPlants" id="Bo7g043380.1"/>
    </source>
</evidence>
<dbReference type="SUPFAM" id="SSF46938">
    <property type="entry name" value="CRAL/TRIO N-terminal domain"/>
    <property type="match status" value="1"/>
</dbReference>
<dbReference type="InterPro" id="IPR036865">
    <property type="entry name" value="CRAL-TRIO_dom_sf"/>
</dbReference>
<dbReference type="PROSITE" id="PS50191">
    <property type="entry name" value="CRAL_TRIO"/>
    <property type="match status" value="1"/>
</dbReference>
<dbReference type="PANTHER" id="PTHR45932:SF2">
    <property type="entry name" value="PATELLIN-4"/>
    <property type="match status" value="1"/>
</dbReference>
<dbReference type="Gene3D" id="2.60.120.680">
    <property type="entry name" value="GOLD domain"/>
    <property type="match status" value="1"/>
</dbReference>
<keyword evidence="7" id="KW-0446">Lipid-binding</keyword>
<evidence type="ECO:0008006" key="15">
    <source>
        <dbReference type="Google" id="ProtNLM"/>
    </source>
</evidence>
<keyword evidence="9" id="KW-0131">Cell cycle</keyword>
<dbReference type="InterPro" id="IPR036598">
    <property type="entry name" value="GOLD_dom_sf"/>
</dbReference>
<evidence type="ECO:0000256" key="1">
    <source>
        <dbReference type="ARBA" id="ARBA00004370"/>
    </source>
</evidence>
<organism evidence="13 14">
    <name type="scientific">Brassica oleracea var. oleracea</name>
    <dbReference type="NCBI Taxonomy" id="109376"/>
    <lineage>
        <taxon>Eukaryota</taxon>
        <taxon>Viridiplantae</taxon>
        <taxon>Streptophyta</taxon>
        <taxon>Embryophyta</taxon>
        <taxon>Tracheophyta</taxon>
        <taxon>Spermatophyta</taxon>
        <taxon>Magnoliopsida</taxon>
        <taxon>eudicotyledons</taxon>
        <taxon>Gunneridae</taxon>
        <taxon>Pentapetalae</taxon>
        <taxon>rosids</taxon>
        <taxon>malvids</taxon>
        <taxon>Brassicales</taxon>
        <taxon>Brassicaceae</taxon>
        <taxon>Brassiceae</taxon>
        <taxon>Brassica</taxon>
    </lineage>
</organism>
<accession>A0A0D3D5Q9</accession>
<dbReference type="InterPro" id="IPR001251">
    <property type="entry name" value="CRAL-TRIO_dom"/>
</dbReference>
<keyword evidence="5" id="KW-0963">Cytoplasm</keyword>
<evidence type="ECO:0000256" key="10">
    <source>
        <dbReference type="SAM" id="MobiDB-lite"/>
    </source>
</evidence>
<dbReference type="SUPFAM" id="SSF52087">
    <property type="entry name" value="CRAL/TRIO domain"/>
    <property type="match status" value="1"/>
</dbReference>
<evidence type="ECO:0000256" key="6">
    <source>
        <dbReference type="ARBA" id="ARBA00022618"/>
    </source>
</evidence>
<comment type="subcellular location">
    <subcellularLocation>
        <location evidence="2">Cytoplasm</location>
    </subcellularLocation>
    <subcellularLocation>
        <location evidence="1">Membrane</location>
    </subcellularLocation>
</comment>
<keyword evidence="4" id="KW-0813">Transport</keyword>
<feature type="region of interest" description="Disordered" evidence="10">
    <location>
        <begin position="113"/>
        <end position="173"/>
    </location>
</feature>
<evidence type="ECO:0000256" key="4">
    <source>
        <dbReference type="ARBA" id="ARBA00022448"/>
    </source>
</evidence>
<dbReference type="GeneID" id="106306541"/>
<dbReference type="Gramene" id="Bo7g043380.1">
    <property type="protein sequence ID" value="Bo7g043380.1"/>
    <property type="gene ID" value="Bo7g043380"/>
</dbReference>
<keyword evidence="6" id="KW-0132">Cell division</keyword>
<reference evidence="13 14" key="1">
    <citation type="journal article" date="2014" name="Genome Biol.">
        <title>Transcriptome and methylome profiling reveals relics of genome dominance in the mesopolyploid Brassica oleracea.</title>
        <authorList>
            <person name="Parkin I.A."/>
            <person name="Koh C."/>
            <person name="Tang H."/>
            <person name="Robinson S.J."/>
            <person name="Kagale S."/>
            <person name="Clarke W.E."/>
            <person name="Town C.D."/>
            <person name="Nixon J."/>
            <person name="Krishnakumar V."/>
            <person name="Bidwell S.L."/>
            <person name="Denoeud F."/>
            <person name="Belcram H."/>
            <person name="Links M.G."/>
            <person name="Just J."/>
            <person name="Clarke C."/>
            <person name="Bender T."/>
            <person name="Huebert T."/>
            <person name="Mason A.S."/>
            <person name="Pires J.C."/>
            <person name="Barker G."/>
            <person name="Moore J."/>
            <person name="Walley P.G."/>
            <person name="Manoli S."/>
            <person name="Batley J."/>
            <person name="Edwards D."/>
            <person name="Nelson M.N."/>
            <person name="Wang X."/>
            <person name="Paterson A.H."/>
            <person name="King G."/>
            <person name="Bancroft I."/>
            <person name="Chalhoub B."/>
            <person name="Sharpe A.G."/>
        </authorList>
    </citation>
    <scope>NUCLEOTIDE SEQUENCE</scope>
    <source>
        <strain evidence="13 14">cv. TO1000</strain>
    </source>
</reference>
<dbReference type="RefSeq" id="XP_013598649.1">
    <property type="nucleotide sequence ID" value="XM_013743195.1"/>
</dbReference>
<dbReference type="EnsemblPlants" id="Bo7g043380.1">
    <property type="protein sequence ID" value="Bo7g043380.1"/>
    <property type="gene ID" value="Bo7g043380"/>
</dbReference>
<dbReference type="InterPro" id="IPR044834">
    <property type="entry name" value="PATL"/>
</dbReference>
<comment type="similarity">
    <text evidence="3">Belongs to the patellin family.</text>
</comment>
<evidence type="ECO:0000256" key="8">
    <source>
        <dbReference type="ARBA" id="ARBA00023136"/>
    </source>
</evidence>
<dbReference type="Gene3D" id="3.40.525.10">
    <property type="entry name" value="CRAL-TRIO lipid binding domain"/>
    <property type="match status" value="1"/>
</dbReference>
<evidence type="ECO:0000313" key="14">
    <source>
        <dbReference type="Proteomes" id="UP000032141"/>
    </source>
</evidence>
<evidence type="ECO:0000259" key="12">
    <source>
        <dbReference type="PROSITE" id="PS50866"/>
    </source>
</evidence>
<dbReference type="PANTHER" id="PTHR45932">
    <property type="entry name" value="PATELLIN-1"/>
    <property type="match status" value="1"/>
</dbReference>
<feature type="domain" description="GOLD" evidence="12">
    <location>
        <begin position="508"/>
        <end position="610"/>
    </location>
</feature>
<dbReference type="SUPFAM" id="SSF101576">
    <property type="entry name" value="Supernatant protein factor (SPF), C-terminal domain"/>
    <property type="match status" value="1"/>
</dbReference>
<name>A0A0D3D5Q9_BRAOL</name>
<feature type="domain" description="CRAL-TRIO" evidence="11">
    <location>
        <begin position="328"/>
        <end position="503"/>
    </location>
</feature>
<dbReference type="PROSITE" id="PS50866">
    <property type="entry name" value="GOLD"/>
    <property type="match status" value="1"/>
</dbReference>
<dbReference type="Proteomes" id="UP000032141">
    <property type="component" value="Chromosome C7"/>
</dbReference>
<sequence length="616" mass="69233">MTAEVKVEEKQVESEVVIASAVVPPVEETTVKAVVEDEVKAVEEVDGSETKVVEKSSSFKEESDFFSDLKDSEKKALSDLKTKLEEAIVENTLFRKKKETPVKVVEKKKVVEEKAEDEKKSEAVVTEEAKAEESPKEEAKTDAVVTEEAKAEATEDVVQKESPKEEVKTEADIVDTKEEVKAEIAEEEKKTEEAVVTKEADVVDPKEEVKAEIAEEEKKTEEAVVTKEADVVDPKEEVKAEIAEEEKKTEEAVVTKEATVEQEEEDEIVDNDIELWGVPLLPSKGAEGTDVILLKFLRARDFKVNDAFEMLKKTLKWRKEQKINSVLGRDFGEDLASAAYMNGLDRESRPVCYNVYSVFGNEELYQATFGSEQSRENLLKWRFQLMEKGTQKLDLKPGGVTSLLQIHDLKNCPGPLKKELWVAIKNAIVALQDNYPELVSRNVFINVPFWFYAVSTLLSPFLTQRTKSKFVVPRPANVTETLLKYIPAEEIPVQYGGFKRDDDTEFSKEAVSEVVVKPGSSETIEIPATETEGTLVWDVAVLGWEVNYKEEFVPADEGAYTIIVQKVKKIGSNEGPVRNSFKNSESGKIVLTVDNVSSKKKKRVLYRYRTKTESSC</sequence>
<dbReference type="Pfam" id="PF03765">
    <property type="entry name" value="CRAL_TRIO_N"/>
    <property type="match status" value="1"/>
</dbReference>
<keyword evidence="8" id="KW-0472">Membrane</keyword>
<keyword evidence="14" id="KW-1185">Reference proteome</keyword>
<dbReference type="CDD" id="cd00170">
    <property type="entry name" value="SEC14"/>
    <property type="match status" value="1"/>
</dbReference>